<evidence type="ECO:0000313" key="10">
    <source>
        <dbReference type="EMBL" id="MEC0231594.1"/>
    </source>
</evidence>
<dbReference type="Pfam" id="PF00005">
    <property type="entry name" value="ABC_tran"/>
    <property type="match status" value="1"/>
</dbReference>
<evidence type="ECO:0000256" key="2">
    <source>
        <dbReference type="ARBA" id="ARBA00022692"/>
    </source>
</evidence>
<evidence type="ECO:0000256" key="5">
    <source>
        <dbReference type="ARBA" id="ARBA00022989"/>
    </source>
</evidence>
<dbReference type="GO" id="GO:0005524">
    <property type="term" value="F:ATP binding"/>
    <property type="evidence" value="ECO:0007669"/>
    <property type="project" value="UniProtKB-KW"/>
</dbReference>
<sequence>MENNLKTNQKSTAFSILVKIPQMLKLLHFSLQYIWNYKPLYVIFAIGTSVIMAIQSNITVQMNKYIIDNLTASKYDMAMIFVAIMVSIGLIEELIDIILRYQNQKWSEELTVFKEEKLIEMISKMPLLERENPAFLGNMQVWSLGMSKLEATFQITAQSVKSLFTAAISLFLIIQSDYLFAVIILLFSLFRGMVVYRVIDPLVNFNLEMARKYNISEYFSSLLKRKDAQKEFLLSDATAYFKSKWMRAKKDVLNLTLGAAKVNLVPSITSVILTFFSKLIILFLIIYLTQKGSMTIGDYVSISLAAFLADRSIINYLLDIKGLVENLRYVEEYHKVAVPIPALHVNASKRFELKMSIKVKNLSFYYPNSTTAALKGINFKIKQGEKVAIIGDNAAGKSTLTKILLGLYESPSKTVFYDDVDINDLDKASIWKRCGAIFQDFMKYKMSVRDNITIGNNASNDNDLYSLLRSLKLLDLYHLHQHLDTPLGDFDRNSVELSGGQWQKVALARLLLRDFEILVLDEPTAALDPQSEVEIFNNILSLTKNKTVIIISHRVGISSKVDRIIHMKSGEIKEQGSHKELLHAKGDYYQMWIQQKEWYES</sequence>
<dbReference type="InterPro" id="IPR027417">
    <property type="entry name" value="P-loop_NTPase"/>
</dbReference>
<feature type="transmembrane region" description="Helical" evidence="7">
    <location>
        <begin position="178"/>
        <end position="199"/>
    </location>
</feature>
<dbReference type="InterPro" id="IPR039421">
    <property type="entry name" value="Type_1_exporter"/>
</dbReference>
<keyword evidence="6 7" id="KW-0472">Membrane</keyword>
<organism evidence="10 11">
    <name type="scientific">Paenibacillus alba</name>
    <dbReference type="NCBI Taxonomy" id="1197127"/>
    <lineage>
        <taxon>Bacteria</taxon>
        <taxon>Bacillati</taxon>
        <taxon>Bacillota</taxon>
        <taxon>Bacilli</taxon>
        <taxon>Bacillales</taxon>
        <taxon>Paenibacillaceae</taxon>
        <taxon>Paenibacillus</taxon>
    </lineage>
</organism>
<name>A0ABU6GFZ4_9BACL</name>
<keyword evidence="11" id="KW-1185">Reference proteome</keyword>
<evidence type="ECO:0000256" key="3">
    <source>
        <dbReference type="ARBA" id="ARBA00022741"/>
    </source>
</evidence>
<comment type="subcellular location">
    <subcellularLocation>
        <location evidence="1">Cell membrane</location>
        <topology evidence="1">Multi-pass membrane protein</topology>
    </subcellularLocation>
</comment>
<feature type="transmembrane region" description="Helical" evidence="7">
    <location>
        <begin position="78"/>
        <end position="99"/>
    </location>
</feature>
<evidence type="ECO:0000259" key="8">
    <source>
        <dbReference type="PROSITE" id="PS50893"/>
    </source>
</evidence>
<dbReference type="InterPro" id="IPR003593">
    <property type="entry name" value="AAA+_ATPase"/>
</dbReference>
<keyword evidence="5 7" id="KW-1133">Transmembrane helix</keyword>
<feature type="domain" description="ABC transporter" evidence="8">
    <location>
        <begin position="357"/>
        <end position="594"/>
    </location>
</feature>
<proteinExistence type="predicted"/>
<dbReference type="SUPFAM" id="SSF52540">
    <property type="entry name" value="P-loop containing nucleoside triphosphate hydrolases"/>
    <property type="match status" value="1"/>
</dbReference>
<accession>A0ABU6GFZ4</accession>
<evidence type="ECO:0000256" key="7">
    <source>
        <dbReference type="SAM" id="Phobius"/>
    </source>
</evidence>
<dbReference type="InterPro" id="IPR003439">
    <property type="entry name" value="ABC_transporter-like_ATP-bd"/>
</dbReference>
<dbReference type="PROSITE" id="PS50893">
    <property type="entry name" value="ABC_TRANSPORTER_2"/>
    <property type="match status" value="1"/>
</dbReference>
<evidence type="ECO:0000313" key="11">
    <source>
        <dbReference type="Proteomes" id="UP001338137"/>
    </source>
</evidence>
<reference evidence="10 11" key="1">
    <citation type="submission" date="2023-03" db="EMBL/GenBank/DDBJ databases">
        <title>Bacillus Genome Sequencing.</title>
        <authorList>
            <person name="Dunlap C."/>
        </authorList>
    </citation>
    <scope>NUCLEOTIDE SEQUENCE [LARGE SCALE GENOMIC DNA]</scope>
    <source>
        <strain evidence="10 11">BD-533</strain>
    </source>
</reference>
<evidence type="ECO:0000256" key="1">
    <source>
        <dbReference type="ARBA" id="ARBA00004651"/>
    </source>
</evidence>
<comment type="caution">
    <text evidence="10">The sequence shown here is derived from an EMBL/GenBank/DDBJ whole genome shotgun (WGS) entry which is preliminary data.</text>
</comment>
<dbReference type="SMART" id="SM00382">
    <property type="entry name" value="AAA"/>
    <property type="match status" value="1"/>
</dbReference>
<dbReference type="InterPro" id="IPR036640">
    <property type="entry name" value="ABC1_TM_sf"/>
</dbReference>
<keyword evidence="4 10" id="KW-0067">ATP-binding</keyword>
<dbReference type="InterPro" id="IPR017871">
    <property type="entry name" value="ABC_transporter-like_CS"/>
</dbReference>
<dbReference type="EMBL" id="JARLKY010000096">
    <property type="protein sequence ID" value="MEC0231594.1"/>
    <property type="molecule type" value="Genomic_DNA"/>
</dbReference>
<gene>
    <name evidence="10" type="ORF">P4I72_31275</name>
</gene>
<evidence type="ECO:0000259" key="9">
    <source>
        <dbReference type="PROSITE" id="PS50929"/>
    </source>
</evidence>
<dbReference type="PROSITE" id="PS50929">
    <property type="entry name" value="ABC_TM1F"/>
    <property type="match status" value="1"/>
</dbReference>
<dbReference type="Proteomes" id="UP001338137">
    <property type="component" value="Unassembled WGS sequence"/>
</dbReference>
<dbReference type="SUPFAM" id="SSF90123">
    <property type="entry name" value="ABC transporter transmembrane region"/>
    <property type="match status" value="1"/>
</dbReference>
<feature type="transmembrane region" description="Helical" evidence="7">
    <location>
        <begin position="264"/>
        <end position="287"/>
    </location>
</feature>
<dbReference type="Gene3D" id="3.40.50.300">
    <property type="entry name" value="P-loop containing nucleotide triphosphate hydrolases"/>
    <property type="match status" value="1"/>
</dbReference>
<dbReference type="CDD" id="cd03228">
    <property type="entry name" value="ABCC_MRP_Like"/>
    <property type="match status" value="1"/>
</dbReference>
<dbReference type="Gene3D" id="1.20.1560.10">
    <property type="entry name" value="ABC transporter type 1, transmembrane domain"/>
    <property type="match status" value="1"/>
</dbReference>
<feature type="domain" description="ABC transmembrane type-1" evidence="9">
    <location>
        <begin position="40"/>
        <end position="309"/>
    </location>
</feature>
<keyword evidence="3" id="KW-0547">Nucleotide-binding</keyword>
<evidence type="ECO:0000256" key="4">
    <source>
        <dbReference type="ARBA" id="ARBA00022840"/>
    </source>
</evidence>
<dbReference type="InterPro" id="IPR011527">
    <property type="entry name" value="ABC1_TM_dom"/>
</dbReference>
<dbReference type="PROSITE" id="PS00211">
    <property type="entry name" value="ABC_TRANSPORTER_1"/>
    <property type="match status" value="1"/>
</dbReference>
<evidence type="ECO:0000256" key="6">
    <source>
        <dbReference type="ARBA" id="ARBA00023136"/>
    </source>
</evidence>
<dbReference type="PANTHER" id="PTHR24221">
    <property type="entry name" value="ATP-BINDING CASSETTE SUB-FAMILY B"/>
    <property type="match status" value="1"/>
</dbReference>
<keyword evidence="2 7" id="KW-0812">Transmembrane</keyword>
<feature type="transmembrane region" description="Helical" evidence="7">
    <location>
        <begin position="40"/>
        <end position="58"/>
    </location>
</feature>
<protein>
    <submittedName>
        <fullName evidence="10">ABC transporter ATP-binding protein</fullName>
    </submittedName>
</protein>
<dbReference type="PANTHER" id="PTHR24221:SF654">
    <property type="entry name" value="ATP-BINDING CASSETTE SUB-FAMILY B MEMBER 6"/>
    <property type="match status" value="1"/>
</dbReference>